<evidence type="ECO:0000313" key="4">
    <source>
        <dbReference type="Proteomes" id="UP001065322"/>
    </source>
</evidence>
<feature type="chain" id="PRO_5045504445" description="Tetratricopeptide repeat protein" evidence="2">
    <location>
        <begin position="20"/>
        <end position="659"/>
    </location>
</feature>
<dbReference type="PROSITE" id="PS50005">
    <property type="entry name" value="TPR"/>
    <property type="match status" value="1"/>
</dbReference>
<dbReference type="SUPFAM" id="SSF48452">
    <property type="entry name" value="TPR-like"/>
    <property type="match status" value="1"/>
</dbReference>
<reference evidence="4" key="1">
    <citation type="submission" date="2020-06" db="EMBL/GenBank/DDBJ databases">
        <title>Thalassolituus marinus alknpb1M-1, a hydrocarbon-degrading bacterium isolated from the deep-sea overlying water using an in-situ strategy from the South China Sea basin.</title>
        <authorList>
            <person name="Dong C."/>
            <person name="Chen Y."/>
            <person name="Shao Z."/>
        </authorList>
    </citation>
    <scope>NUCLEOTIDE SEQUENCE [LARGE SCALE GENOMIC DNA]</scope>
    <source>
        <strain evidence="4">alknpb1M-1</strain>
    </source>
</reference>
<gene>
    <name evidence="3" type="ORF">HUF19_08275</name>
</gene>
<keyword evidence="2" id="KW-0732">Signal</keyword>
<dbReference type="Gene3D" id="1.25.40.10">
    <property type="entry name" value="Tetratricopeptide repeat domain"/>
    <property type="match status" value="1"/>
</dbReference>
<dbReference type="RefSeq" id="WP_260999344.1">
    <property type="nucleotide sequence ID" value="NZ_CP054475.1"/>
</dbReference>
<name>A0ABY6AB27_9GAMM</name>
<dbReference type="EMBL" id="CP054475">
    <property type="protein sequence ID" value="UXD87428.1"/>
    <property type="molecule type" value="Genomic_DNA"/>
</dbReference>
<proteinExistence type="predicted"/>
<accession>A0ABY6AB27</accession>
<dbReference type="InterPro" id="IPR019734">
    <property type="entry name" value="TPR_rpt"/>
</dbReference>
<keyword evidence="4" id="KW-1185">Reference proteome</keyword>
<keyword evidence="1" id="KW-0802">TPR repeat</keyword>
<sequence length="659" mass="75494">MRLYLLFFPLFCLLSVARAADGGATADAVAVQPSVAAVNNSQPENAEQRLLRGAFYYHYLTNNYQQALVSLDLMQKAYGQAEIVAEITVMKAAILLALGLEDDADALFAAVEQSGGKASADAWYHLAGRWLAKSEWEKAERSIRRALQFETRQSGTGADTSGALNRSYQEEAKFILVASLAEQDRVHEANDALATMSQSGIWSGYARYNQILSLMRLHAVSRDLEKLIEEATYYLPDTYEGHSLKDRILLVAGIYALDAGKYRQAEAYLRQISLDSAFTAPGLLQYGWSLVDQWKYEEAMQPWRILQQRFSEFHPAVIESVLAVPHALELLNATTQSLKTYEFVEQRLLGMLETLRMQNSREQLSAWLDEWELQQQGQSWGWQRAQLGDMPDGDLSRTLQDLLDDRDFNQMTSALHDLNSMLHDVKRQQQDLQLWQAVLKQRQQKLAGMNASKKLQQLELRQAALTRDVLAIQQRLQAEDQKVFAFASSADQQNVDHLAAVVPRIEYLQRLNTPTRDLGVYKERWRRSRGLQLWRIYEEKPQRQWLAQKNYWQLQGVTSELLEQLENTRTALSWADSSWQGFPQRVAQQQQRLKQQETRLQQLHDQQQEQIIAHAQRHMTDLDVRITDYLAQARLSIARLYDDSLQQQVVSGAVEGSDE</sequence>
<evidence type="ECO:0000256" key="2">
    <source>
        <dbReference type="SAM" id="SignalP"/>
    </source>
</evidence>
<organism evidence="3 4">
    <name type="scientific">Thalassolituus hydrocarboniclasticus</name>
    <dbReference type="NCBI Taxonomy" id="2742796"/>
    <lineage>
        <taxon>Bacteria</taxon>
        <taxon>Pseudomonadati</taxon>
        <taxon>Pseudomonadota</taxon>
        <taxon>Gammaproteobacteria</taxon>
        <taxon>Oceanospirillales</taxon>
        <taxon>Oceanospirillaceae</taxon>
        <taxon>Thalassolituus</taxon>
    </lineage>
</organism>
<evidence type="ECO:0000256" key="1">
    <source>
        <dbReference type="PROSITE-ProRule" id="PRU00339"/>
    </source>
</evidence>
<feature type="repeat" description="TPR" evidence="1">
    <location>
        <begin position="120"/>
        <end position="153"/>
    </location>
</feature>
<dbReference type="Proteomes" id="UP001065322">
    <property type="component" value="Chromosome"/>
</dbReference>
<evidence type="ECO:0008006" key="5">
    <source>
        <dbReference type="Google" id="ProtNLM"/>
    </source>
</evidence>
<dbReference type="InterPro" id="IPR011990">
    <property type="entry name" value="TPR-like_helical_dom_sf"/>
</dbReference>
<feature type="signal peptide" evidence="2">
    <location>
        <begin position="1"/>
        <end position="19"/>
    </location>
</feature>
<protein>
    <recommendedName>
        <fullName evidence="5">Tetratricopeptide repeat protein</fullName>
    </recommendedName>
</protein>
<evidence type="ECO:0000313" key="3">
    <source>
        <dbReference type="EMBL" id="UXD87428.1"/>
    </source>
</evidence>